<evidence type="ECO:0000313" key="1">
    <source>
        <dbReference type="EMBL" id="KAF2562313.1"/>
    </source>
</evidence>
<dbReference type="AlphaFoldDB" id="A0A8S9HWG9"/>
<sequence>MIGSPTPSCSEKILLLVLSKRNAGVDVEGFDLVSRSFLASVATCPVGVAVALAISFPNKELGTANGLLWFEMLEGSSLRLVRGCDDFCCGGSDVVVASYFSSKAAAFVVVAGLMCKAAMCFRCGWTDVVGVFYSLVVWYSDFCGLSF</sequence>
<comment type="caution">
    <text evidence="1">The sequence shown here is derived from an EMBL/GenBank/DDBJ whole genome shotgun (WGS) entry which is preliminary data.</text>
</comment>
<reference evidence="1" key="1">
    <citation type="submission" date="2019-12" db="EMBL/GenBank/DDBJ databases">
        <title>Genome sequencing and annotation of Brassica cretica.</title>
        <authorList>
            <person name="Studholme D.J."/>
            <person name="Sarris P.F."/>
        </authorList>
    </citation>
    <scope>NUCLEOTIDE SEQUENCE</scope>
    <source>
        <strain evidence="1">PFS-102/07</strain>
        <tissue evidence="1">Leaf</tissue>
    </source>
</reference>
<name>A0A8S9HWG9_BRACR</name>
<proteinExistence type="predicted"/>
<dbReference type="EMBL" id="QGKY02001250">
    <property type="protein sequence ID" value="KAF2562313.1"/>
    <property type="molecule type" value="Genomic_DNA"/>
</dbReference>
<organism evidence="1">
    <name type="scientific">Brassica cretica</name>
    <name type="common">Mustard</name>
    <dbReference type="NCBI Taxonomy" id="69181"/>
    <lineage>
        <taxon>Eukaryota</taxon>
        <taxon>Viridiplantae</taxon>
        <taxon>Streptophyta</taxon>
        <taxon>Embryophyta</taxon>
        <taxon>Tracheophyta</taxon>
        <taxon>Spermatophyta</taxon>
        <taxon>Magnoliopsida</taxon>
        <taxon>eudicotyledons</taxon>
        <taxon>Gunneridae</taxon>
        <taxon>Pentapetalae</taxon>
        <taxon>rosids</taxon>
        <taxon>malvids</taxon>
        <taxon>Brassicales</taxon>
        <taxon>Brassicaceae</taxon>
        <taxon>Brassiceae</taxon>
        <taxon>Brassica</taxon>
    </lineage>
</organism>
<gene>
    <name evidence="1" type="ORF">F2Q70_00015980</name>
</gene>
<protein>
    <submittedName>
        <fullName evidence="1">Uncharacterized protein</fullName>
    </submittedName>
</protein>
<accession>A0A8S9HWG9</accession>